<keyword evidence="3" id="KW-1015">Disulfide bond</keyword>
<evidence type="ECO:0000259" key="5">
    <source>
        <dbReference type="Pfam" id="PF03024"/>
    </source>
</evidence>
<dbReference type="Proteomes" id="UP000603627">
    <property type="component" value="Unassembled WGS sequence"/>
</dbReference>
<evidence type="ECO:0000256" key="4">
    <source>
        <dbReference type="SAM" id="SignalP"/>
    </source>
</evidence>
<evidence type="ECO:0000313" key="7">
    <source>
        <dbReference type="Proteomes" id="UP000603627"/>
    </source>
</evidence>
<accession>A0A852AIC1</accession>
<evidence type="ECO:0000256" key="3">
    <source>
        <dbReference type="ARBA" id="ARBA00023157"/>
    </source>
</evidence>
<evidence type="ECO:0000256" key="2">
    <source>
        <dbReference type="ARBA" id="ARBA00022729"/>
    </source>
</evidence>
<dbReference type="InterPro" id="IPR004269">
    <property type="entry name" value="Folate_rcpt"/>
</dbReference>
<dbReference type="InterPro" id="IPR018143">
    <property type="entry name" value="Folate_rcpt-like"/>
</dbReference>
<dbReference type="GO" id="GO:0009897">
    <property type="term" value="C:external side of plasma membrane"/>
    <property type="evidence" value="ECO:0007669"/>
    <property type="project" value="TreeGrafter"/>
</dbReference>
<dbReference type="PANTHER" id="PTHR10517:SF14">
    <property type="entry name" value="FOLATE RECEPTOR 1-RELATED"/>
    <property type="match status" value="1"/>
</dbReference>
<feature type="domain" description="Folate receptor-like" evidence="5">
    <location>
        <begin position="26"/>
        <end position="194"/>
    </location>
</feature>
<dbReference type="PANTHER" id="PTHR10517">
    <property type="entry name" value="FOLATE RECEPTOR"/>
    <property type="match status" value="1"/>
</dbReference>
<sequence>VALAVALAVALVPLAAEAGKEQLLNVCMDAKHHKSQPGPEGKLYEQCSPWKDNACCTANTSLEAHRDQSYLYNFNWNHCGVMPPQCKRHFIQDTCLYECSPNLGPWIQQADSSWRKERILHVPLCREDCEEWWQDCRDALTCKENWHKGWNWATGWWCRPFHQVFPRPRDLCEKIWSGSFRLSAERRGSGRCIQMWFDPARGNPNAAVARFYAGMERSAPGREGTLAPPSGTGRAGPCPALLLLLPLALGWSSQGWSSL</sequence>
<dbReference type="EMBL" id="WBNL01003017">
    <property type="protein sequence ID" value="NXE71458.1"/>
    <property type="molecule type" value="Genomic_DNA"/>
</dbReference>
<reference evidence="6" key="1">
    <citation type="submission" date="2019-09" db="EMBL/GenBank/DDBJ databases">
        <title>Bird 10,000 Genomes (B10K) Project - Family phase.</title>
        <authorList>
            <person name="Zhang G."/>
        </authorList>
    </citation>
    <scope>NUCLEOTIDE SEQUENCE</scope>
    <source>
        <strain evidence="6">B10K-DU-015-28</strain>
        <tissue evidence="6">Muscle</tissue>
    </source>
</reference>
<dbReference type="GO" id="GO:0038023">
    <property type="term" value="F:signaling receptor activity"/>
    <property type="evidence" value="ECO:0007669"/>
    <property type="project" value="TreeGrafter"/>
</dbReference>
<protein>
    <submittedName>
        <fullName evidence="6">FOLR1 protein</fullName>
    </submittedName>
</protein>
<feature type="signal peptide" evidence="4">
    <location>
        <begin position="1"/>
        <end position="18"/>
    </location>
</feature>
<comment type="caution">
    <text evidence="6">The sequence shown here is derived from an EMBL/GenBank/DDBJ whole genome shotgun (WGS) entry which is preliminary data.</text>
</comment>
<evidence type="ECO:0000256" key="1">
    <source>
        <dbReference type="ARBA" id="ARBA00007932"/>
    </source>
</evidence>
<gene>
    <name evidence="6" type="primary">Folr1_1</name>
    <name evidence="6" type="ORF">CALORN_R01251</name>
</gene>
<keyword evidence="2 4" id="KW-0732">Signal</keyword>
<keyword evidence="7" id="KW-1185">Reference proteome</keyword>
<comment type="similarity">
    <text evidence="1">Belongs to the folate receptor family.</text>
</comment>
<feature type="non-terminal residue" evidence="6">
    <location>
        <position position="1"/>
    </location>
</feature>
<feature type="non-terminal residue" evidence="6">
    <location>
        <position position="259"/>
    </location>
</feature>
<dbReference type="Pfam" id="PF03024">
    <property type="entry name" value="Folate_rec"/>
    <property type="match status" value="1"/>
</dbReference>
<organism evidence="6 7">
    <name type="scientific">Calcarius ornatus</name>
    <name type="common">Chestnut-collared longspur</name>
    <dbReference type="NCBI Taxonomy" id="198940"/>
    <lineage>
        <taxon>Eukaryota</taxon>
        <taxon>Metazoa</taxon>
        <taxon>Chordata</taxon>
        <taxon>Craniata</taxon>
        <taxon>Vertebrata</taxon>
        <taxon>Euteleostomi</taxon>
        <taxon>Archelosauria</taxon>
        <taxon>Archosauria</taxon>
        <taxon>Dinosauria</taxon>
        <taxon>Saurischia</taxon>
        <taxon>Theropoda</taxon>
        <taxon>Coelurosauria</taxon>
        <taxon>Aves</taxon>
        <taxon>Neognathae</taxon>
        <taxon>Neoaves</taxon>
        <taxon>Telluraves</taxon>
        <taxon>Australaves</taxon>
        <taxon>Passeriformes</taxon>
        <taxon>Passeroidea</taxon>
        <taxon>Fringillidae</taxon>
        <taxon>Emberizinae</taxon>
        <taxon>Emberizini</taxon>
        <taxon>Calcarius</taxon>
    </lineage>
</organism>
<proteinExistence type="inferred from homology"/>
<name>A0A852AIC1_CALOR</name>
<feature type="chain" id="PRO_5032704783" evidence="4">
    <location>
        <begin position="19"/>
        <end position="259"/>
    </location>
</feature>
<evidence type="ECO:0000313" key="6">
    <source>
        <dbReference type="EMBL" id="NXE71458.1"/>
    </source>
</evidence>
<dbReference type="AlphaFoldDB" id="A0A852AIC1"/>